<evidence type="ECO:0000256" key="2">
    <source>
        <dbReference type="SAM" id="MobiDB-lite"/>
    </source>
</evidence>
<reference evidence="4 5" key="1">
    <citation type="submission" date="2019-01" db="EMBL/GenBank/DDBJ databases">
        <title>Nuclear Genome Assembly of the Microalgal Biofuel strain Nannochloropsis salina CCMP1776.</title>
        <authorList>
            <person name="Hovde B."/>
        </authorList>
    </citation>
    <scope>NUCLEOTIDE SEQUENCE [LARGE SCALE GENOMIC DNA]</scope>
    <source>
        <strain evidence="4 5">CCMP1776</strain>
    </source>
</reference>
<keyword evidence="3" id="KW-0472">Membrane</keyword>
<keyword evidence="5" id="KW-1185">Reference proteome</keyword>
<keyword evidence="1" id="KW-0732">Signal</keyword>
<feature type="region of interest" description="Disordered" evidence="2">
    <location>
        <begin position="1"/>
        <end position="83"/>
    </location>
</feature>
<protein>
    <submittedName>
        <fullName evidence="4">Uncharacterized protein</fullName>
    </submittedName>
</protein>
<dbReference type="InterPro" id="IPR031305">
    <property type="entry name" value="Casein_CS"/>
</dbReference>
<feature type="compositionally biased region" description="Basic and acidic residues" evidence="2">
    <location>
        <begin position="174"/>
        <end position="184"/>
    </location>
</feature>
<feature type="region of interest" description="Disordered" evidence="2">
    <location>
        <begin position="151"/>
        <end position="186"/>
    </location>
</feature>
<evidence type="ECO:0000256" key="3">
    <source>
        <dbReference type="SAM" id="Phobius"/>
    </source>
</evidence>
<comment type="caution">
    <text evidence="4">The sequence shown here is derived from an EMBL/GenBank/DDBJ whole genome shotgun (WGS) entry which is preliminary data.</text>
</comment>
<dbReference type="PROSITE" id="PS00306">
    <property type="entry name" value="CASEIN_ALPHA_BETA"/>
    <property type="match status" value="1"/>
</dbReference>
<keyword evidence="3" id="KW-1133">Transmembrane helix</keyword>
<gene>
    <name evidence="4" type="ORF">NSK_005286</name>
</gene>
<evidence type="ECO:0000313" key="4">
    <source>
        <dbReference type="EMBL" id="TFJ83446.1"/>
    </source>
</evidence>
<feature type="compositionally biased region" description="Polar residues" evidence="2">
    <location>
        <begin position="20"/>
        <end position="30"/>
    </location>
</feature>
<proteinExistence type="predicted"/>
<feature type="transmembrane region" description="Helical" evidence="3">
    <location>
        <begin position="197"/>
        <end position="217"/>
    </location>
</feature>
<dbReference type="EMBL" id="SDOX01000036">
    <property type="protein sequence ID" value="TFJ83446.1"/>
    <property type="molecule type" value="Genomic_DNA"/>
</dbReference>
<dbReference type="OrthoDB" id="10360383at2759"/>
<dbReference type="Proteomes" id="UP000355283">
    <property type="component" value="Unassembled WGS sequence"/>
</dbReference>
<evidence type="ECO:0000313" key="5">
    <source>
        <dbReference type="Proteomes" id="UP000355283"/>
    </source>
</evidence>
<dbReference type="AlphaFoldDB" id="A0A4D9CWX4"/>
<accession>A0A4D9CWX4</accession>
<name>A0A4D9CWX4_9STRA</name>
<organism evidence="4 5">
    <name type="scientific">Nannochloropsis salina CCMP1776</name>
    <dbReference type="NCBI Taxonomy" id="1027361"/>
    <lineage>
        <taxon>Eukaryota</taxon>
        <taxon>Sar</taxon>
        <taxon>Stramenopiles</taxon>
        <taxon>Ochrophyta</taxon>
        <taxon>Eustigmatophyceae</taxon>
        <taxon>Eustigmatales</taxon>
        <taxon>Monodopsidaceae</taxon>
        <taxon>Microchloropsis</taxon>
        <taxon>Microchloropsis salina</taxon>
    </lineage>
</organism>
<keyword evidence="3" id="KW-0812">Transmembrane</keyword>
<evidence type="ECO:0000256" key="1">
    <source>
        <dbReference type="ARBA" id="ARBA00022729"/>
    </source>
</evidence>
<sequence>MTFGESTEAASSQQQSELQRIQTLPSQSGDSNEKVDKDVDEETIGSTRVVINPQELSLDNDDSSSIRLGTLPRSSIDAGRKNHESTVEPPLYITGVWTPSHSKDWRDGLEHGPDPVFALGRHQRMERFMVMSGLSHQTSREMIVEDGSKCREGEHGLESSTTEAASGPVPSTRAESDPEKEKTPGHCMDLGSTVGKLLILIWCLLAVAFAVICHQILHHARIFPEMKKKG</sequence>
<feature type="compositionally biased region" description="Low complexity" evidence="2">
    <location>
        <begin position="1"/>
        <end position="19"/>
    </location>
</feature>